<keyword evidence="1 2" id="KW-0238">DNA-binding</keyword>
<evidence type="ECO:0000313" key="4">
    <source>
        <dbReference type="EMBL" id="MFD1673077.1"/>
    </source>
</evidence>
<proteinExistence type="predicted"/>
<evidence type="ECO:0000256" key="2">
    <source>
        <dbReference type="PROSITE-ProRule" id="PRU00335"/>
    </source>
</evidence>
<dbReference type="SUPFAM" id="SSF46689">
    <property type="entry name" value="Homeodomain-like"/>
    <property type="match status" value="1"/>
</dbReference>
<sequence>MYSGHNPSAIRSRDMIVDAMFQLLKTIPFTKINIRLLTDTANVSRQTFYSIFVSREEVIQYRLQVIFQEYEVALNGLPLTLHSLATLFFQFYQAHAELFNTLLDNHLDELLTVNARECMQALKLTDSATQSYTNGFIAAGLTQLLSDWHLKQDVPLSELVTLTEQLLNAATITRTQ</sequence>
<dbReference type="RefSeq" id="WP_164507069.1">
    <property type="nucleotide sequence ID" value="NZ_JBHTOP010000029.1"/>
</dbReference>
<dbReference type="EMBL" id="JBHTOP010000029">
    <property type="protein sequence ID" value="MFD1673077.1"/>
    <property type="molecule type" value="Genomic_DNA"/>
</dbReference>
<evidence type="ECO:0000256" key="1">
    <source>
        <dbReference type="ARBA" id="ARBA00023125"/>
    </source>
</evidence>
<keyword evidence="5" id="KW-1185">Reference proteome</keyword>
<dbReference type="Gene3D" id="1.10.357.10">
    <property type="entry name" value="Tetracycline Repressor, domain 2"/>
    <property type="match status" value="1"/>
</dbReference>
<protein>
    <submittedName>
        <fullName evidence="4">TetR/AcrR family transcriptional regulator</fullName>
    </submittedName>
</protein>
<reference evidence="5" key="1">
    <citation type="journal article" date="2019" name="Int. J. Syst. Evol. Microbiol.">
        <title>The Global Catalogue of Microorganisms (GCM) 10K type strain sequencing project: providing services to taxonomists for standard genome sequencing and annotation.</title>
        <authorList>
            <consortium name="The Broad Institute Genomics Platform"/>
            <consortium name="The Broad Institute Genome Sequencing Center for Infectious Disease"/>
            <person name="Wu L."/>
            <person name="Ma J."/>
        </authorList>
    </citation>
    <scope>NUCLEOTIDE SEQUENCE [LARGE SCALE GENOMIC DNA]</scope>
    <source>
        <strain evidence="5">CCM 8896</strain>
    </source>
</reference>
<organism evidence="4 5">
    <name type="scientific">Agrilactobacillus yilanensis</name>
    <dbReference type="NCBI Taxonomy" id="2485997"/>
    <lineage>
        <taxon>Bacteria</taxon>
        <taxon>Bacillati</taxon>
        <taxon>Bacillota</taxon>
        <taxon>Bacilli</taxon>
        <taxon>Lactobacillales</taxon>
        <taxon>Lactobacillaceae</taxon>
        <taxon>Agrilactobacillus</taxon>
    </lineage>
</organism>
<name>A0ABW4J9N7_9LACO</name>
<feature type="DNA-binding region" description="H-T-H motif" evidence="2">
    <location>
        <begin position="33"/>
        <end position="52"/>
    </location>
</feature>
<comment type="caution">
    <text evidence="4">The sequence shown here is derived from an EMBL/GenBank/DDBJ whole genome shotgun (WGS) entry which is preliminary data.</text>
</comment>
<evidence type="ECO:0000259" key="3">
    <source>
        <dbReference type="PROSITE" id="PS50977"/>
    </source>
</evidence>
<accession>A0ABW4J9N7</accession>
<feature type="domain" description="HTH tetR-type" evidence="3">
    <location>
        <begin position="10"/>
        <end position="70"/>
    </location>
</feature>
<dbReference type="InterPro" id="IPR001647">
    <property type="entry name" value="HTH_TetR"/>
</dbReference>
<dbReference type="Proteomes" id="UP001597267">
    <property type="component" value="Unassembled WGS sequence"/>
</dbReference>
<dbReference type="PROSITE" id="PS50977">
    <property type="entry name" value="HTH_TETR_2"/>
    <property type="match status" value="1"/>
</dbReference>
<evidence type="ECO:0000313" key="5">
    <source>
        <dbReference type="Proteomes" id="UP001597267"/>
    </source>
</evidence>
<gene>
    <name evidence="4" type="ORF">ACFQ5M_13515</name>
</gene>
<dbReference type="InterPro" id="IPR009057">
    <property type="entry name" value="Homeodomain-like_sf"/>
</dbReference>